<keyword evidence="2" id="KW-1133">Transmembrane helix</keyword>
<feature type="transmembrane region" description="Helical" evidence="2">
    <location>
        <begin position="44"/>
        <end position="64"/>
    </location>
</feature>
<evidence type="ECO:0000256" key="1">
    <source>
        <dbReference type="SAM" id="MobiDB-lite"/>
    </source>
</evidence>
<evidence type="ECO:0000313" key="4">
    <source>
        <dbReference type="Proteomes" id="UP001597511"/>
    </source>
</evidence>
<reference evidence="4" key="1">
    <citation type="journal article" date="2019" name="Int. J. Syst. Evol. Microbiol.">
        <title>The Global Catalogue of Microorganisms (GCM) 10K type strain sequencing project: providing services to taxonomists for standard genome sequencing and annotation.</title>
        <authorList>
            <consortium name="The Broad Institute Genomics Platform"/>
            <consortium name="The Broad Institute Genome Sequencing Center for Infectious Disease"/>
            <person name="Wu L."/>
            <person name="Ma J."/>
        </authorList>
    </citation>
    <scope>NUCLEOTIDE SEQUENCE [LARGE SCALE GENOMIC DNA]</scope>
    <source>
        <strain evidence="4">KCTC 23299</strain>
    </source>
</reference>
<feature type="region of interest" description="Disordered" evidence="1">
    <location>
        <begin position="71"/>
        <end position="97"/>
    </location>
</feature>
<dbReference type="RefSeq" id="WP_386093962.1">
    <property type="nucleotide sequence ID" value="NZ_JBHUOZ010000001.1"/>
</dbReference>
<feature type="compositionally biased region" description="Polar residues" evidence="1">
    <location>
        <begin position="77"/>
        <end position="97"/>
    </location>
</feature>
<evidence type="ECO:0000313" key="3">
    <source>
        <dbReference type="EMBL" id="MFD2918221.1"/>
    </source>
</evidence>
<comment type="caution">
    <text evidence="3">The sequence shown here is derived from an EMBL/GenBank/DDBJ whole genome shotgun (WGS) entry which is preliminary data.</text>
</comment>
<dbReference type="EMBL" id="JBHUOZ010000001">
    <property type="protein sequence ID" value="MFD2918221.1"/>
    <property type="molecule type" value="Genomic_DNA"/>
</dbReference>
<dbReference type="Proteomes" id="UP001597511">
    <property type="component" value="Unassembled WGS sequence"/>
</dbReference>
<sequence>MKNDFSDIEQALKAEAAQNLPEFNEEAWHKMEALLDKDERRPKIIFWFSGIALLILLLTALYLVNRKNNPDKIGDKQISNTGTAKENQPATTGAAGSTSHIINEHDSMDKHIAVNSDLADKMDVEDRTDKHVTVNRNFTNTTKLTQPSQSRPVLVKPSRKNKGADNRGFVKSQVQSNDAAANEERIAEKENNMTVSIPVREVKKTEVDSQSTTVAATETMPAPSVTQSDSAKTEKKDKSIKTSRFYVTGVIGMGTDKTSLGSASKLTPKYGVGAGFAINNKWSLGIGVRVHRKIYTGGPDDYRVKSGYWSMVDIQEVDANCLVYEIPVTVNYNLFEKNNYQVFASAGLSSFIMKKEKYDFSYINSSGQQAKGAANYTGNKHFFSSINLGIGVSKKMNKRLQLFAVPSVALPVNGIGEGAIKLKSFEIAAGFNYFLFK</sequence>
<proteinExistence type="predicted"/>
<organism evidence="3 4">
    <name type="scientific">Terrimonas rubra</name>
    <dbReference type="NCBI Taxonomy" id="1035890"/>
    <lineage>
        <taxon>Bacteria</taxon>
        <taxon>Pseudomonadati</taxon>
        <taxon>Bacteroidota</taxon>
        <taxon>Chitinophagia</taxon>
        <taxon>Chitinophagales</taxon>
        <taxon>Chitinophagaceae</taxon>
        <taxon>Terrimonas</taxon>
    </lineage>
</organism>
<evidence type="ECO:0008006" key="5">
    <source>
        <dbReference type="Google" id="ProtNLM"/>
    </source>
</evidence>
<name>A0ABW6A046_9BACT</name>
<protein>
    <recommendedName>
        <fullName evidence="5">Outer membrane protein beta-barrel domain-containing protein</fullName>
    </recommendedName>
</protein>
<feature type="region of interest" description="Disordered" evidence="1">
    <location>
        <begin position="142"/>
        <end position="168"/>
    </location>
</feature>
<keyword evidence="4" id="KW-1185">Reference proteome</keyword>
<feature type="region of interest" description="Disordered" evidence="1">
    <location>
        <begin position="204"/>
        <end position="237"/>
    </location>
</feature>
<keyword evidence="2" id="KW-0812">Transmembrane</keyword>
<accession>A0ABW6A046</accession>
<keyword evidence="2" id="KW-0472">Membrane</keyword>
<gene>
    <name evidence="3" type="ORF">ACFS6H_00790</name>
</gene>
<feature type="compositionally biased region" description="Polar residues" evidence="1">
    <location>
        <begin position="142"/>
        <end position="151"/>
    </location>
</feature>
<evidence type="ECO:0000256" key="2">
    <source>
        <dbReference type="SAM" id="Phobius"/>
    </source>
</evidence>